<sequence length="453" mass="49918">MTNLAIILDLLLDSYRTARDFDTRPGLKYLLMKVSGVCGAANLYRQSAMSFNLYFQALLCATLSQADSMTAQQVKRILYEEEEGSSDSSHPGSASSEDEDIFEETAQVSPPRGRDKRHHWRAPIPSLSVQPLGSADWAWLVKRLYKLCMDLCNSYIQMHRDLESTLEEMALPRGGAGGGDHVFFLPLFQSENSTPTSASGLSARETPSEEGGYRCQTADASTASPGDTPTPSPGFSCTGSLPHHFRNGGDRRDSGILGSSLGACAGRRKEWWESAGNKLYTIATDKTISKLMMEYKRRKQQQQQPQQSHVNLFMKEQGRAAPGGGGGAGSVGEPQRPPQRPQHLVDQQGPLLRHSVSAGPEILRQEKRPRSGSTISSHSISLRDSEAQIQAWTNMVLTLLNQVLLLSDPSFLALQPVLYPCLSQLSCHVTDARVRQALREWLGRVGRLYDIIM</sequence>
<feature type="compositionally biased region" description="Low complexity" evidence="1">
    <location>
        <begin position="86"/>
        <end position="95"/>
    </location>
</feature>
<feature type="region of interest" description="Disordered" evidence="1">
    <location>
        <begin position="81"/>
        <end position="119"/>
    </location>
</feature>
<protein>
    <submittedName>
        <fullName evidence="3">Brefeldin A-inhibited guanine nucleotide-exchange protein 3</fullName>
    </submittedName>
</protein>
<dbReference type="Proteomes" id="UP000424527">
    <property type="component" value="Unassembled WGS sequence"/>
</dbReference>
<feature type="region of interest" description="Disordered" evidence="1">
    <location>
        <begin position="193"/>
        <end position="253"/>
    </location>
</feature>
<evidence type="ECO:0000313" key="4">
    <source>
        <dbReference type="Proteomes" id="UP000424527"/>
    </source>
</evidence>
<proteinExistence type="predicted"/>
<dbReference type="AlphaFoldDB" id="A0A6G0HP34"/>
<comment type="caution">
    <text evidence="3">The sequence shown here is derived from an EMBL/GenBank/DDBJ whole genome shotgun (WGS) entry which is preliminary data.</text>
</comment>
<organism evidence="3 4">
    <name type="scientific">Larimichthys crocea</name>
    <name type="common">Large yellow croaker</name>
    <name type="synonym">Pseudosciaena crocea</name>
    <dbReference type="NCBI Taxonomy" id="215358"/>
    <lineage>
        <taxon>Eukaryota</taxon>
        <taxon>Metazoa</taxon>
        <taxon>Chordata</taxon>
        <taxon>Craniata</taxon>
        <taxon>Vertebrata</taxon>
        <taxon>Euteleostomi</taxon>
        <taxon>Actinopterygii</taxon>
        <taxon>Neopterygii</taxon>
        <taxon>Teleostei</taxon>
        <taxon>Neoteleostei</taxon>
        <taxon>Acanthomorphata</taxon>
        <taxon>Eupercaria</taxon>
        <taxon>Sciaenidae</taxon>
        <taxon>Larimichthys</taxon>
    </lineage>
</organism>
<evidence type="ECO:0000259" key="2">
    <source>
        <dbReference type="Pfam" id="PF20252"/>
    </source>
</evidence>
<dbReference type="EMBL" id="REGW02000021">
    <property type="protein sequence ID" value="KAE8280964.1"/>
    <property type="molecule type" value="Genomic_DNA"/>
</dbReference>
<feature type="compositionally biased region" description="Low complexity" evidence="1">
    <location>
        <begin position="371"/>
        <end position="380"/>
    </location>
</feature>
<accession>A0A6G0HP34</accession>
<dbReference type="Pfam" id="PF20252">
    <property type="entry name" value="BIG2_C"/>
    <property type="match status" value="1"/>
</dbReference>
<reference evidence="3 4" key="1">
    <citation type="submission" date="2019-07" db="EMBL/GenBank/DDBJ databases">
        <title>Chromosome genome assembly for large yellow croaker.</title>
        <authorList>
            <person name="Xiao S."/>
        </authorList>
    </citation>
    <scope>NUCLEOTIDE SEQUENCE [LARGE SCALE GENOMIC DNA]</scope>
    <source>
        <strain evidence="3">JMULYC20181020</strain>
        <tissue evidence="3">Muscle</tissue>
    </source>
</reference>
<feature type="compositionally biased region" description="Polar residues" evidence="1">
    <location>
        <begin position="218"/>
        <end position="239"/>
    </location>
</feature>
<evidence type="ECO:0000313" key="3">
    <source>
        <dbReference type="EMBL" id="KAE8280964.1"/>
    </source>
</evidence>
<feature type="region of interest" description="Disordered" evidence="1">
    <location>
        <begin position="317"/>
        <end position="380"/>
    </location>
</feature>
<name>A0A6G0HP34_LARCR</name>
<keyword evidence="4" id="KW-1185">Reference proteome</keyword>
<feature type="compositionally biased region" description="Gly residues" evidence="1">
    <location>
        <begin position="321"/>
        <end position="330"/>
    </location>
</feature>
<feature type="domain" description="Sec7/BIG1-like C-terminal" evidence="2">
    <location>
        <begin position="383"/>
        <end position="442"/>
    </location>
</feature>
<evidence type="ECO:0000256" key="1">
    <source>
        <dbReference type="SAM" id="MobiDB-lite"/>
    </source>
</evidence>
<gene>
    <name evidence="3" type="ORF">D5F01_LYC21536</name>
</gene>
<dbReference type="InterPro" id="IPR046455">
    <property type="entry name" value="Sec7/BIG1-like_C"/>
</dbReference>